<evidence type="ECO:0000313" key="2">
    <source>
        <dbReference type="Proteomes" id="UP000004810"/>
    </source>
</evidence>
<gene>
    <name evidence="1" type="ORF">WUBG_10239</name>
</gene>
<reference evidence="2" key="1">
    <citation type="submission" date="2012-08" db="EMBL/GenBank/DDBJ databases">
        <title>The Genome Sequence of Wuchereria bancrofti.</title>
        <authorList>
            <person name="Nutman T.B."/>
            <person name="Fink D.L."/>
            <person name="Russ C."/>
            <person name="Young S."/>
            <person name="Zeng Q."/>
            <person name="Koehrsen M."/>
            <person name="Alvarado L."/>
            <person name="Berlin A."/>
            <person name="Chapman S.B."/>
            <person name="Chen Z."/>
            <person name="Freedman E."/>
            <person name="Gellesch M."/>
            <person name="Goldberg J."/>
            <person name="Griggs A."/>
            <person name="Gujja S."/>
            <person name="Heilman E.R."/>
            <person name="Heiman D."/>
            <person name="Hepburn T."/>
            <person name="Howarth C."/>
            <person name="Jen D."/>
            <person name="Larson L."/>
            <person name="Lewis B."/>
            <person name="Mehta T."/>
            <person name="Park D."/>
            <person name="Pearson M."/>
            <person name="Roberts A."/>
            <person name="Saif S."/>
            <person name="Shea T."/>
            <person name="Shenoy N."/>
            <person name="Sisk P."/>
            <person name="Stolte C."/>
            <person name="Sykes S."/>
            <person name="Walk T."/>
            <person name="White J."/>
            <person name="Yandava C."/>
            <person name="Haas B."/>
            <person name="Henn M.R."/>
            <person name="Nusbaum C."/>
            <person name="Birren B."/>
        </authorList>
    </citation>
    <scope>NUCLEOTIDE SEQUENCE [LARGE SCALE GENOMIC DNA]</scope>
    <source>
        <strain evidence="2">NA</strain>
    </source>
</reference>
<sequence length="124" mass="14646">EKSQQEEADRSAKSQQEILDYQNRVQKLAKMRLVSERYEKIQDVFTKERSHTDRVRYASCPGKESFQDIYKLIQADKKIAQSVDTAMFEHINKIEKSREKLREFLVQPRADTKSKINSRAHSNI</sequence>
<feature type="non-terminal residue" evidence="1">
    <location>
        <position position="1"/>
    </location>
</feature>
<proteinExistence type="predicted"/>
<protein>
    <submittedName>
        <fullName evidence="1">Uncharacterized protein</fullName>
    </submittedName>
</protein>
<dbReference type="EMBL" id="ADBV01006120">
    <property type="protein sequence ID" value="EJW78859.1"/>
    <property type="molecule type" value="Genomic_DNA"/>
</dbReference>
<organism evidence="1 2">
    <name type="scientific">Wuchereria bancrofti</name>
    <dbReference type="NCBI Taxonomy" id="6293"/>
    <lineage>
        <taxon>Eukaryota</taxon>
        <taxon>Metazoa</taxon>
        <taxon>Ecdysozoa</taxon>
        <taxon>Nematoda</taxon>
        <taxon>Chromadorea</taxon>
        <taxon>Rhabditida</taxon>
        <taxon>Spirurina</taxon>
        <taxon>Spiruromorpha</taxon>
        <taxon>Filarioidea</taxon>
        <taxon>Onchocercidae</taxon>
        <taxon>Wuchereria</taxon>
    </lineage>
</organism>
<comment type="caution">
    <text evidence="1">The sequence shown here is derived from an EMBL/GenBank/DDBJ whole genome shotgun (WGS) entry which is preliminary data.</text>
</comment>
<name>J9EUG0_WUCBA</name>
<accession>J9EUG0</accession>
<dbReference type="AlphaFoldDB" id="J9EUG0"/>
<evidence type="ECO:0000313" key="1">
    <source>
        <dbReference type="EMBL" id="EJW78859.1"/>
    </source>
</evidence>
<dbReference type="Proteomes" id="UP000004810">
    <property type="component" value="Unassembled WGS sequence"/>
</dbReference>